<protein>
    <submittedName>
        <fullName evidence="1">Very-short-patch-repair endonuclease</fullName>
    </submittedName>
</protein>
<keyword evidence="1" id="KW-0255">Endonuclease</keyword>
<dbReference type="Gene3D" id="3.40.960.10">
    <property type="entry name" value="VSR Endonuclease"/>
    <property type="match status" value="1"/>
</dbReference>
<proteinExistence type="predicted"/>
<evidence type="ECO:0000313" key="1">
    <source>
        <dbReference type="EMBL" id="SFS14937.1"/>
    </source>
</evidence>
<comment type="caution">
    <text evidence="1">The sequence shown here is derived from an EMBL/GenBank/DDBJ whole genome shotgun (WGS) entry which is preliminary data.</text>
</comment>
<sequence length="287" mass="31208">MRDLRSDLLAAGGATTRVALRALGHAGRSIRAAVERGDLQSVGRRWVVLPEADQAIITALEAGGVLGGATALASYGVWVTHVPRLQIATRPSTGAGAMTTADRIWAPFEVDAKQWRVGVLDALLQHAKRVPHDDAIASIDSAWHQGLIAEEQIDELFRRLPQRCRPWRRLLEAKAQSGLETLVRVPCLERGWRVESQVAAPGGGFSDLLIDGWLYVEADGSEWHDEPKQAAKDRKRNRAITDRGDRWLRFGYADVVHDRPRTIATIAAVMAQGRPGGSAAGRACSAA</sequence>
<keyword evidence="2" id="KW-1185">Reference proteome</keyword>
<name>A0AA94L078_9MICO</name>
<accession>A0AA94L078</accession>
<dbReference type="GO" id="GO:0004519">
    <property type="term" value="F:endonuclease activity"/>
    <property type="evidence" value="ECO:0007669"/>
    <property type="project" value="UniProtKB-KW"/>
</dbReference>
<keyword evidence="1" id="KW-0540">Nuclease</keyword>
<dbReference type="AlphaFoldDB" id="A0AA94L078"/>
<reference evidence="1 2" key="1">
    <citation type="submission" date="2016-10" db="EMBL/GenBank/DDBJ databases">
        <authorList>
            <person name="Varghese N."/>
            <person name="Submissions S."/>
        </authorList>
    </citation>
    <scope>NUCLEOTIDE SEQUENCE [LARGE SCALE GENOMIC DNA]</scope>
    <source>
        <strain evidence="1 2">IAM 15147</strain>
    </source>
</reference>
<gene>
    <name evidence="1" type="ORF">SAMN04487783_1938</name>
</gene>
<keyword evidence="1" id="KW-0378">Hydrolase</keyword>
<evidence type="ECO:0000313" key="2">
    <source>
        <dbReference type="Proteomes" id="UP000198506"/>
    </source>
</evidence>
<dbReference type="Proteomes" id="UP000198506">
    <property type="component" value="Unassembled WGS sequence"/>
</dbReference>
<organism evidence="1 2">
    <name type="scientific">Agrococcus baldri</name>
    <dbReference type="NCBI Taxonomy" id="153730"/>
    <lineage>
        <taxon>Bacteria</taxon>
        <taxon>Bacillati</taxon>
        <taxon>Actinomycetota</taxon>
        <taxon>Actinomycetes</taxon>
        <taxon>Micrococcales</taxon>
        <taxon>Microbacteriaceae</taxon>
        <taxon>Agrococcus</taxon>
    </lineage>
</organism>
<dbReference type="EMBL" id="FOZN01000003">
    <property type="protein sequence ID" value="SFS14937.1"/>
    <property type="molecule type" value="Genomic_DNA"/>
</dbReference>